<keyword evidence="3" id="KW-1185">Reference proteome</keyword>
<proteinExistence type="predicted"/>
<protein>
    <recommendedName>
        <fullName evidence="4">Transglycosylase SLT domain-containing protein</fullName>
    </recommendedName>
</protein>
<accession>A0ABZ0HYP0</accession>
<reference evidence="2 3" key="1">
    <citation type="submission" date="2023-10" db="EMBL/GenBank/DDBJ databases">
        <title>Novel methanotroph of the genus Methylocapsa from a subarctic wetland.</title>
        <authorList>
            <person name="Belova S.E."/>
            <person name="Oshkin I.Y."/>
            <person name="Miroshnikov K."/>
            <person name="Dedysh S.N."/>
        </authorList>
    </citation>
    <scope>NUCLEOTIDE SEQUENCE [LARGE SCALE GENOMIC DNA]</scope>
    <source>
        <strain evidence="2 3">RX1</strain>
        <plasmid evidence="2 3">pRX1</plasmid>
    </source>
</reference>
<evidence type="ECO:0008006" key="4">
    <source>
        <dbReference type="Google" id="ProtNLM"/>
    </source>
</evidence>
<dbReference type="EMBL" id="CP136863">
    <property type="protein sequence ID" value="WOJ91688.1"/>
    <property type="molecule type" value="Genomic_DNA"/>
</dbReference>
<feature type="compositionally biased region" description="Polar residues" evidence="1">
    <location>
        <begin position="253"/>
        <end position="264"/>
    </location>
</feature>
<dbReference type="Proteomes" id="UP001626536">
    <property type="component" value="Plasmid pRX1"/>
</dbReference>
<geneLocation type="plasmid" evidence="2 3">
    <name>pRX1</name>
</geneLocation>
<feature type="region of interest" description="Disordered" evidence="1">
    <location>
        <begin position="253"/>
        <end position="278"/>
    </location>
</feature>
<organism evidence="2 3">
    <name type="scientific">Methylocapsa polymorpha</name>
    <dbReference type="NCBI Taxonomy" id="3080828"/>
    <lineage>
        <taxon>Bacteria</taxon>
        <taxon>Pseudomonadati</taxon>
        <taxon>Pseudomonadota</taxon>
        <taxon>Alphaproteobacteria</taxon>
        <taxon>Hyphomicrobiales</taxon>
        <taxon>Beijerinckiaceae</taxon>
        <taxon>Methylocapsa</taxon>
    </lineage>
</organism>
<keyword evidence="2" id="KW-0614">Plasmid</keyword>
<gene>
    <name evidence="2" type="ORF">RZS28_19785</name>
</gene>
<evidence type="ECO:0000313" key="2">
    <source>
        <dbReference type="EMBL" id="WOJ91688.1"/>
    </source>
</evidence>
<sequence length="333" mass="35082">MIKMKLLATSIREAFIGVTCACSVALYASADSTPVHPPGLEKVGDCAITTIIGISARLAGTSAYDTGSVVVYANGVSGVSYEYVPTLHASRIGDEVKLCLVSILKNCPMSDDRGHEYQATNLRTGKHWASGYSSDYIREIAANYGVDPSAAVAIFNEETGGDSNLIGDMGSSFGPFQLHYGGMLPDVLRLNNSGLGDEFTAATGLNASDPSTWRAQIDFSLYKASTEGWAPWSKMSAAGLSKWSGIDRSQNAHDASQDYYQDSGSGRELAGSDAPSKDPNYAGSAAMPLWVYPTFSRLGGHPPACGAAQSATIESGLVNGAVSERPNALPRRE</sequence>
<evidence type="ECO:0000256" key="1">
    <source>
        <dbReference type="SAM" id="MobiDB-lite"/>
    </source>
</evidence>
<dbReference type="RefSeq" id="WP_407341197.1">
    <property type="nucleotide sequence ID" value="NZ_CP136863.1"/>
</dbReference>
<name>A0ABZ0HYP0_9HYPH</name>
<evidence type="ECO:0000313" key="3">
    <source>
        <dbReference type="Proteomes" id="UP001626536"/>
    </source>
</evidence>